<evidence type="ECO:0000256" key="1">
    <source>
        <dbReference type="SAM" id="SignalP"/>
    </source>
</evidence>
<protein>
    <submittedName>
        <fullName evidence="2">Uncharacterized protein</fullName>
    </submittedName>
</protein>
<feature type="chain" id="PRO_5025631726" evidence="1">
    <location>
        <begin position="25"/>
        <end position="242"/>
    </location>
</feature>
<dbReference type="AlphaFoldDB" id="A0A6D2KQ41"/>
<dbReference type="Proteomes" id="UP000467841">
    <property type="component" value="Unassembled WGS sequence"/>
</dbReference>
<accession>A0A6D2KQ41</accession>
<name>A0A6D2KQ41_9BRAS</name>
<keyword evidence="3" id="KW-1185">Reference proteome</keyword>
<proteinExistence type="predicted"/>
<comment type="caution">
    <text evidence="2">The sequence shown here is derived from an EMBL/GenBank/DDBJ whole genome shotgun (WGS) entry which is preliminary data.</text>
</comment>
<evidence type="ECO:0000313" key="2">
    <source>
        <dbReference type="EMBL" id="CAA7055431.1"/>
    </source>
</evidence>
<sequence length="242" mass="27287">MAVSHVQLVLLLLASLFFLPALHAIDFEYCNRECQACSRHVCFVLSAVSTTTFLTPPPSPGKTLVIYLETVSNCDSGKDSRQSPHSPTSVLRFNANDPETEYKTELETELIELSPERKSSIREESLESLFPEPYSLPDLCLAGEYFWDPEIPPDPLFLDEIEIQEPLLNTAIPKEATKINDFSFTLDEDFESCPWDVGKFFEQQLWDNEIFLVLGNFGGDDDADASSPSSFFIVLKQTQMKV</sequence>
<reference evidence="2" key="1">
    <citation type="submission" date="2020-01" db="EMBL/GenBank/DDBJ databases">
        <authorList>
            <person name="Mishra B."/>
        </authorList>
    </citation>
    <scope>NUCLEOTIDE SEQUENCE [LARGE SCALE GENOMIC DNA]</scope>
</reference>
<organism evidence="2 3">
    <name type="scientific">Microthlaspi erraticum</name>
    <dbReference type="NCBI Taxonomy" id="1685480"/>
    <lineage>
        <taxon>Eukaryota</taxon>
        <taxon>Viridiplantae</taxon>
        <taxon>Streptophyta</taxon>
        <taxon>Embryophyta</taxon>
        <taxon>Tracheophyta</taxon>
        <taxon>Spermatophyta</taxon>
        <taxon>Magnoliopsida</taxon>
        <taxon>eudicotyledons</taxon>
        <taxon>Gunneridae</taxon>
        <taxon>Pentapetalae</taxon>
        <taxon>rosids</taxon>
        <taxon>malvids</taxon>
        <taxon>Brassicales</taxon>
        <taxon>Brassicaceae</taxon>
        <taxon>Coluteocarpeae</taxon>
        <taxon>Microthlaspi</taxon>
    </lineage>
</organism>
<gene>
    <name evidence="2" type="ORF">MERR_LOCUS42667</name>
</gene>
<evidence type="ECO:0000313" key="3">
    <source>
        <dbReference type="Proteomes" id="UP000467841"/>
    </source>
</evidence>
<dbReference type="EMBL" id="CACVBM020001607">
    <property type="protein sequence ID" value="CAA7055431.1"/>
    <property type="molecule type" value="Genomic_DNA"/>
</dbReference>
<keyword evidence="1" id="KW-0732">Signal</keyword>
<dbReference type="OrthoDB" id="1088989at2759"/>
<feature type="signal peptide" evidence="1">
    <location>
        <begin position="1"/>
        <end position="24"/>
    </location>
</feature>